<dbReference type="AlphaFoldDB" id="A0A1W2DE00"/>
<feature type="compositionally biased region" description="Basic and acidic residues" evidence="1">
    <location>
        <begin position="116"/>
        <end position="127"/>
    </location>
</feature>
<feature type="region of interest" description="Disordered" evidence="1">
    <location>
        <begin position="116"/>
        <end position="149"/>
    </location>
</feature>
<feature type="compositionally biased region" description="Basic and acidic residues" evidence="1">
    <location>
        <begin position="213"/>
        <end position="234"/>
    </location>
</feature>
<feature type="region of interest" description="Disordered" evidence="1">
    <location>
        <begin position="22"/>
        <end position="79"/>
    </location>
</feature>
<keyword evidence="2" id="KW-0540">Nuclease</keyword>
<gene>
    <name evidence="2" type="ORF">SAMN06297251_11443</name>
</gene>
<evidence type="ECO:0000313" key="2">
    <source>
        <dbReference type="EMBL" id="SMC95474.1"/>
    </source>
</evidence>
<keyword evidence="3" id="KW-1185">Reference proteome</keyword>
<dbReference type="RefSeq" id="WP_084411114.1">
    <property type="nucleotide sequence ID" value="NZ_FWXR01000014.1"/>
</dbReference>
<dbReference type="STRING" id="937218.SAMN06297251_11443"/>
<dbReference type="GO" id="GO:0004519">
    <property type="term" value="F:endonuclease activity"/>
    <property type="evidence" value="ECO:0007669"/>
    <property type="project" value="UniProtKB-KW"/>
</dbReference>
<evidence type="ECO:0000313" key="3">
    <source>
        <dbReference type="Proteomes" id="UP000192656"/>
    </source>
</evidence>
<dbReference type="EMBL" id="FWXR01000014">
    <property type="protein sequence ID" value="SMC95474.1"/>
    <property type="molecule type" value="Genomic_DNA"/>
</dbReference>
<organism evidence="2 3">
    <name type="scientific">Fulvimarina manganoxydans</name>
    <dbReference type="NCBI Taxonomy" id="937218"/>
    <lineage>
        <taxon>Bacteria</taxon>
        <taxon>Pseudomonadati</taxon>
        <taxon>Pseudomonadota</taxon>
        <taxon>Alphaproteobacteria</taxon>
        <taxon>Hyphomicrobiales</taxon>
        <taxon>Aurantimonadaceae</taxon>
        <taxon>Fulvimarina</taxon>
    </lineage>
</organism>
<name>A0A1W2DE00_9HYPH</name>
<dbReference type="OrthoDB" id="9807941at2"/>
<evidence type="ECO:0000256" key="1">
    <source>
        <dbReference type="SAM" id="MobiDB-lite"/>
    </source>
</evidence>
<protein>
    <submittedName>
        <fullName evidence="2">Predicted 5' DNA nuclease, flap endonuclease-1-like, helix-3-turn-helix (H3TH) domain</fullName>
    </submittedName>
</protein>
<reference evidence="2 3" key="1">
    <citation type="submission" date="2017-04" db="EMBL/GenBank/DDBJ databases">
        <authorList>
            <person name="Afonso C.L."/>
            <person name="Miller P.J."/>
            <person name="Scott M.A."/>
            <person name="Spackman E."/>
            <person name="Goraichik I."/>
            <person name="Dimitrov K.M."/>
            <person name="Suarez D.L."/>
            <person name="Swayne D.E."/>
        </authorList>
    </citation>
    <scope>NUCLEOTIDE SEQUENCE [LARGE SCALE GENOMIC DNA]</scope>
    <source>
        <strain evidence="2 3">CGMCC 1.10972</strain>
    </source>
</reference>
<accession>A0A1W2DE00</accession>
<feature type="compositionally biased region" description="Acidic residues" evidence="1">
    <location>
        <begin position="235"/>
        <end position="244"/>
    </location>
</feature>
<keyword evidence="2" id="KW-0255">Endonuclease</keyword>
<proteinExistence type="predicted"/>
<feature type="compositionally biased region" description="Basic and acidic residues" evidence="1">
    <location>
        <begin position="195"/>
        <end position="205"/>
    </location>
</feature>
<sequence>MIARFLMLMVGVFGLRALTKRQPSEGAGPSEAVPERDHGRSSMTTSNGGPEKRDAQRIGSTPAANDWDPGPVADAKLIKGFKGTPVEADDADDPLVSKHKADAYRKDFRTVDYKGLSKSEAEREAERRRKRASYSTWTAPEEAPKGEAPAAEAKFANFGGSTVSAEVQHGPEPKLSAPSMMPHLPGVAPLGAPDPRGRTPDESRRSHMPADPLAEKHKAEAFDKDWRTHRYGRGDDDDEDEAVSAEESSADAPILRDPNQAEETLEDVALSGGTPIGQEPLRLDSARYGQPDELTRIEGIGASMERLLFEMGIFHFDQIAGWTEDEIRWVEAKLAVEPGTISRGAWPGRAMALTQGAD</sequence>
<feature type="region of interest" description="Disordered" evidence="1">
    <location>
        <begin position="161"/>
        <end position="259"/>
    </location>
</feature>
<dbReference type="Proteomes" id="UP000192656">
    <property type="component" value="Unassembled WGS sequence"/>
</dbReference>
<keyword evidence="2" id="KW-0378">Hydrolase</keyword>